<comment type="caution">
    <text evidence="7">The sequence shown here is derived from an EMBL/GenBank/DDBJ whole genome shotgun (WGS) entry which is preliminary data.</text>
</comment>
<evidence type="ECO:0000256" key="1">
    <source>
        <dbReference type="ARBA" id="ARBA00022490"/>
    </source>
</evidence>
<keyword evidence="1" id="KW-0963">Cytoplasm</keyword>
<dbReference type="Gene3D" id="3.40.1280.10">
    <property type="match status" value="1"/>
</dbReference>
<dbReference type="EMBL" id="CM035417">
    <property type="protein sequence ID" value="KAH7422470.1"/>
    <property type="molecule type" value="Genomic_DNA"/>
</dbReference>
<dbReference type="InterPro" id="IPR029026">
    <property type="entry name" value="tRNA_m1G_MTases_N"/>
</dbReference>
<dbReference type="InterPro" id="IPR016914">
    <property type="entry name" value="TrmL"/>
</dbReference>
<keyword evidence="3" id="KW-0808">Transferase</keyword>
<gene>
    <name evidence="7" type="ORF">KP509_12G010300</name>
</gene>
<dbReference type="CDD" id="cd18094">
    <property type="entry name" value="SpoU-like_TrmL"/>
    <property type="match status" value="1"/>
</dbReference>
<dbReference type="OrthoDB" id="5580682at2759"/>
<keyword evidence="5" id="KW-0819">tRNA processing</keyword>
<dbReference type="PANTHER" id="PTHR42971">
    <property type="entry name" value="TRNA (CYTIDINE(34)-2'-O)-METHYLTRANSFERASE"/>
    <property type="match status" value="1"/>
</dbReference>
<dbReference type="GO" id="GO:0002130">
    <property type="term" value="P:wobble position ribose methylation"/>
    <property type="evidence" value="ECO:0007669"/>
    <property type="project" value="TreeGrafter"/>
</dbReference>
<accession>A0A8T2TJ15</accession>
<evidence type="ECO:0000256" key="4">
    <source>
        <dbReference type="ARBA" id="ARBA00022691"/>
    </source>
</evidence>
<feature type="domain" description="tRNA/rRNA methyltransferase SpoU type" evidence="6">
    <location>
        <begin position="84"/>
        <end position="234"/>
    </location>
</feature>
<protein>
    <recommendedName>
        <fullName evidence="6">tRNA/rRNA methyltransferase SpoU type domain-containing protein</fullName>
    </recommendedName>
</protein>
<dbReference type="SUPFAM" id="SSF75217">
    <property type="entry name" value="alpha/beta knot"/>
    <property type="match status" value="1"/>
</dbReference>
<keyword evidence="2" id="KW-0489">Methyltransferase</keyword>
<name>A0A8T2TJ15_CERRI</name>
<dbReference type="GO" id="GO:0003723">
    <property type="term" value="F:RNA binding"/>
    <property type="evidence" value="ECO:0007669"/>
    <property type="project" value="InterPro"/>
</dbReference>
<dbReference type="InterPro" id="IPR029028">
    <property type="entry name" value="Alpha/beta_knot_MTases"/>
</dbReference>
<dbReference type="Proteomes" id="UP000825935">
    <property type="component" value="Chromosome 12"/>
</dbReference>
<evidence type="ECO:0000256" key="3">
    <source>
        <dbReference type="ARBA" id="ARBA00022679"/>
    </source>
</evidence>
<dbReference type="GO" id="GO:0008173">
    <property type="term" value="F:RNA methyltransferase activity"/>
    <property type="evidence" value="ECO:0007669"/>
    <property type="project" value="InterPro"/>
</dbReference>
<keyword evidence="8" id="KW-1185">Reference proteome</keyword>
<dbReference type="InterPro" id="IPR001537">
    <property type="entry name" value="SpoU_MeTrfase"/>
</dbReference>
<evidence type="ECO:0000313" key="7">
    <source>
        <dbReference type="EMBL" id="KAH7422470.1"/>
    </source>
</evidence>
<dbReference type="GO" id="GO:0042802">
    <property type="term" value="F:identical protein binding"/>
    <property type="evidence" value="ECO:0007669"/>
    <property type="project" value="UniProtKB-ARBA"/>
</dbReference>
<keyword evidence="4" id="KW-0949">S-adenosyl-L-methionine</keyword>
<dbReference type="FunFam" id="3.40.1280.10:FF:000002">
    <property type="entry name" value="Peptidylprolyl isomerase"/>
    <property type="match status" value="1"/>
</dbReference>
<reference evidence="7" key="1">
    <citation type="submission" date="2021-08" db="EMBL/GenBank/DDBJ databases">
        <title>WGS assembly of Ceratopteris richardii.</title>
        <authorList>
            <person name="Marchant D.B."/>
            <person name="Chen G."/>
            <person name="Jenkins J."/>
            <person name="Shu S."/>
            <person name="Leebens-Mack J."/>
            <person name="Grimwood J."/>
            <person name="Schmutz J."/>
            <person name="Soltis P."/>
            <person name="Soltis D."/>
            <person name="Chen Z.-H."/>
        </authorList>
    </citation>
    <scope>NUCLEOTIDE SEQUENCE</scope>
    <source>
        <strain evidence="7">Whitten #5841</strain>
        <tissue evidence="7">Leaf</tissue>
    </source>
</reference>
<evidence type="ECO:0000256" key="2">
    <source>
        <dbReference type="ARBA" id="ARBA00022603"/>
    </source>
</evidence>
<dbReference type="Pfam" id="PF00588">
    <property type="entry name" value="SpoU_methylase"/>
    <property type="match status" value="1"/>
</dbReference>
<dbReference type="PANTHER" id="PTHR42971:SF1">
    <property type="entry name" value="TRNA (CYTIDINE(34)-2'-O)-METHYLTRANSFERASE"/>
    <property type="match status" value="1"/>
</dbReference>
<organism evidence="7 8">
    <name type="scientific">Ceratopteris richardii</name>
    <name type="common">Triangle waterfern</name>
    <dbReference type="NCBI Taxonomy" id="49495"/>
    <lineage>
        <taxon>Eukaryota</taxon>
        <taxon>Viridiplantae</taxon>
        <taxon>Streptophyta</taxon>
        <taxon>Embryophyta</taxon>
        <taxon>Tracheophyta</taxon>
        <taxon>Polypodiopsida</taxon>
        <taxon>Polypodiidae</taxon>
        <taxon>Polypodiales</taxon>
        <taxon>Pteridineae</taxon>
        <taxon>Pteridaceae</taxon>
        <taxon>Parkerioideae</taxon>
        <taxon>Ceratopteris</taxon>
    </lineage>
</organism>
<evidence type="ECO:0000259" key="6">
    <source>
        <dbReference type="Pfam" id="PF00588"/>
    </source>
</evidence>
<sequence>MSSLCKLLVSSGSFCYSLAYHPRTPCHLKFSLQHQSFHRVSCRNAVKVTSAHNHNNDDLPEDTSRTWTSTIGETIKESNHARHLHIVLFQPQIAGNTGCIARTCAATSVDLHLIEPLGFQIDDAKLKRAGLDYWPFVFVKVHASWSDFMNYFKQQDGEKRLVAFTKRGTCLHTDKEYKSGDWLVFGSETTGLSAEALEDCGDETNYGGGKVRIPMLDTYVRCLNLSVSVGIGVYEALRQLNVLRNLYNETHDHVPEDFSEVTSGKIIESKQQLLSAVSNS</sequence>
<dbReference type="AlphaFoldDB" id="A0A8T2TJ15"/>
<evidence type="ECO:0000313" key="8">
    <source>
        <dbReference type="Proteomes" id="UP000825935"/>
    </source>
</evidence>
<proteinExistence type="inferred from homology"/>
<evidence type="ECO:0000256" key="5">
    <source>
        <dbReference type="ARBA" id="ARBA00022694"/>
    </source>
</evidence>
<dbReference type="HAMAP" id="MF_01885">
    <property type="entry name" value="tRNA_methyltr_TrmL"/>
    <property type="match status" value="1"/>
</dbReference>